<dbReference type="AlphaFoldDB" id="A0A922DWE2"/>
<dbReference type="InterPro" id="IPR046956">
    <property type="entry name" value="RLP23-like"/>
</dbReference>
<evidence type="ECO:0000256" key="10">
    <source>
        <dbReference type="SAM" id="Phobius"/>
    </source>
</evidence>
<dbReference type="PANTHER" id="PTHR48063:SF81">
    <property type="entry name" value="LEUCINE-RICH REPEAT-CONTAINING N-TERMINAL PLANT-TYPE DOMAIN-CONTAINING PROTEIN"/>
    <property type="match status" value="1"/>
</dbReference>
<feature type="chain" id="PRO_5036930612" description="Leucine-rich repeat-containing N-terminal plant-type domain-containing protein" evidence="11">
    <location>
        <begin position="28"/>
        <end position="818"/>
    </location>
</feature>
<dbReference type="PANTHER" id="PTHR48063">
    <property type="entry name" value="LRR RECEPTOR-LIKE KINASE"/>
    <property type="match status" value="1"/>
</dbReference>
<reference evidence="14" key="1">
    <citation type="submission" date="2021-01" db="EMBL/GenBank/DDBJ databases">
        <authorList>
            <person name="Lovell J.T."/>
            <person name="Bentley N."/>
            <person name="Bhattarai G."/>
            <person name="Jenkins J.W."/>
            <person name="Sreedasyam A."/>
            <person name="Alarcon Y."/>
            <person name="Bock C."/>
            <person name="Boston L."/>
            <person name="Carlson J."/>
            <person name="Cervantes K."/>
            <person name="Clermont K."/>
            <person name="Krom N."/>
            <person name="Kubenka K."/>
            <person name="Mamidi S."/>
            <person name="Mattison C."/>
            <person name="Monteros M."/>
            <person name="Pisani C."/>
            <person name="Plott C."/>
            <person name="Rajasekar S."/>
            <person name="Rhein H.S."/>
            <person name="Rohla C."/>
            <person name="Song M."/>
            <person name="Hilaire R.S."/>
            <person name="Shu S."/>
            <person name="Wells L."/>
            <person name="Wang X."/>
            <person name="Webber J."/>
            <person name="Heerema R.J."/>
            <person name="Klein P."/>
            <person name="Conner P."/>
            <person name="Grauke L."/>
            <person name="Grimwood J."/>
            <person name="Schmutz J."/>
            <person name="Randall J.J."/>
        </authorList>
    </citation>
    <scope>NUCLEOTIDE SEQUENCE</scope>
    <source>
        <tissue evidence="14">Leaf</tissue>
    </source>
</reference>
<dbReference type="InterPro" id="IPR013210">
    <property type="entry name" value="LRR_N_plant-typ"/>
</dbReference>
<evidence type="ECO:0000313" key="14">
    <source>
        <dbReference type="EMBL" id="KAG6691979.1"/>
    </source>
</evidence>
<feature type="signal peptide" evidence="11">
    <location>
        <begin position="1"/>
        <end position="27"/>
    </location>
</feature>
<dbReference type="EMBL" id="CM031834">
    <property type="protein sequence ID" value="KAG6691979.1"/>
    <property type="molecule type" value="Genomic_DNA"/>
</dbReference>
<evidence type="ECO:0000256" key="4">
    <source>
        <dbReference type="ARBA" id="ARBA00022729"/>
    </source>
</evidence>
<comment type="subcellular location">
    <subcellularLocation>
        <location evidence="1">Membrane</location>
        <topology evidence="1">Single-pass type I membrane protein</topology>
    </subcellularLocation>
</comment>
<gene>
    <name evidence="14" type="ORF">I3842_10G088400</name>
</gene>
<name>A0A922DWE2_CARIL</name>
<dbReference type="GO" id="GO:0016020">
    <property type="term" value="C:membrane"/>
    <property type="evidence" value="ECO:0007669"/>
    <property type="project" value="UniProtKB-SubCell"/>
</dbReference>
<evidence type="ECO:0000256" key="8">
    <source>
        <dbReference type="ARBA" id="ARBA00023170"/>
    </source>
</evidence>
<feature type="domain" description="Disease resistance R13L4/SHOC-2-like LRR" evidence="13">
    <location>
        <begin position="206"/>
        <end position="400"/>
    </location>
</feature>
<evidence type="ECO:0000256" key="2">
    <source>
        <dbReference type="ARBA" id="ARBA00022614"/>
    </source>
</evidence>
<proteinExistence type="predicted"/>
<dbReference type="InterPro" id="IPR055414">
    <property type="entry name" value="LRR_R13L4/SHOC2-like"/>
</dbReference>
<dbReference type="Pfam" id="PF08263">
    <property type="entry name" value="LRRNT_2"/>
    <property type="match status" value="1"/>
</dbReference>
<evidence type="ECO:0000259" key="13">
    <source>
        <dbReference type="Pfam" id="PF23598"/>
    </source>
</evidence>
<keyword evidence="9" id="KW-0325">Glycoprotein</keyword>
<keyword evidence="6 10" id="KW-1133">Transmembrane helix</keyword>
<evidence type="ECO:0000256" key="5">
    <source>
        <dbReference type="ARBA" id="ARBA00022737"/>
    </source>
</evidence>
<accession>A0A922DWE2</accession>
<keyword evidence="8" id="KW-0675">Receptor</keyword>
<evidence type="ECO:0000256" key="7">
    <source>
        <dbReference type="ARBA" id="ARBA00023136"/>
    </source>
</evidence>
<evidence type="ECO:0000313" key="15">
    <source>
        <dbReference type="Proteomes" id="UP000811246"/>
    </source>
</evidence>
<evidence type="ECO:0000256" key="11">
    <source>
        <dbReference type="SAM" id="SignalP"/>
    </source>
</evidence>
<sequence>MASTLNSMYVAHLFPIFLFSLLGPPHLEVIKRASCTETLNPRCLEMETTALLTFKESAKDPLGQLSSWIGEYCCKWAGVGVEIPPSMHIHMCSHRKLFVVLGNPSLLQQFMAINCGTEFSLRLQVESLQWLAAFPYLEYLSMGNADLEKVSDWLQVVNMLPSLLESHLRGCGLQSLPQSISSINFTLLLVLDFSLNGFDSLIPSWLSNVSGLSILNISSNSLYGTILDAFANIYSLQELDLSSNQWIEGPLPAGLGNLTNFHTLSLSGNNVTSEIPKAFGNLCNLRTNLESLYLSGNDLLGGNVPYSLGGLKNLKSINLVDCSFWVSIPDSTRNLSSLKILDLQYNQMNESILESIGKLSKLLSLDLSNNIWDSTLALEVHSDWVPPFKLWYVDLHNIYIGPRFSKRLQTQDEIQFLNLNNFGIFDTISHGFWNSCSNIINLILFGNKLYKQVPHFQIHPLVVYINLSSNNFEGPLPLFFSNLIHIYLNDNMFSGPIPKNIGELLPRLFYLDLSSNFVDKKIPLSIGMLQILGALSLDVSRNRLFGNLPTWIGESLPLLFRLNLRSNFFSGHILLVANVSARAVWTRLHNTQHIPQQLCHLFRLRILDLAHNELSGGIPPCLGNFSEGDKMFISSTYKQMLVVSKGRNYLYESTLYLIHCKDLSSNNLSGEIPDTITSFPGLIILNLNGIFGPIPASLSSLNFLSYLNLSFNNLFGKISRGSQFQTLNDPSIYQGNSLLCAEPGHATLTDDGTNQLLLYVIMAVGFVVGFWGVCGTLIVKTLWRIVYFRMFDNLKDKIYIFVMVKGISHLQRKLGRRS</sequence>
<dbReference type="Pfam" id="PF00560">
    <property type="entry name" value="LRR_1"/>
    <property type="match status" value="2"/>
</dbReference>
<dbReference type="InterPro" id="IPR001611">
    <property type="entry name" value="Leu-rich_rpt"/>
</dbReference>
<evidence type="ECO:0000256" key="1">
    <source>
        <dbReference type="ARBA" id="ARBA00004479"/>
    </source>
</evidence>
<evidence type="ECO:0000256" key="9">
    <source>
        <dbReference type="ARBA" id="ARBA00023180"/>
    </source>
</evidence>
<comment type="caution">
    <text evidence="14">The sequence shown here is derived from an EMBL/GenBank/DDBJ whole genome shotgun (WGS) entry which is preliminary data.</text>
</comment>
<dbReference type="Pfam" id="PF23598">
    <property type="entry name" value="LRR_14"/>
    <property type="match status" value="1"/>
</dbReference>
<evidence type="ECO:0000256" key="6">
    <source>
        <dbReference type="ARBA" id="ARBA00022989"/>
    </source>
</evidence>
<keyword evidence="2" id="KW-0433">Leucine-rich repeat</keyword>
<evidence type="ECO:0000256" key="3">
    <source>
        <dbReference type="ARBA" id="ARBA00022692"/>
    </source>
</evidence>
<keyword evidence="7 10" id="KW-0472">Membrane</keyword>
<feature type="transmembrane region" description="Helical" evidence="10">
    <location>
        <begin position="756"/>
        <end position="779"/>
    </location>
</feature>
<evidence type="ECO:0000259" key="12">
    <source>
        <dbReference type="Pfam" id="PF08263"/>
    </source>
</evidence>
<evidence type="ECO:0008006" key="16">
    <source>
        <dbReference type="Google" id="ProtNLM"/>
    </source>
</evidence>
<feature type="domain" description="Leucine-rich repeat-containing N-terminal plant-type" evidence="12">
    <location>
        <begin position="46"/>
        <end position="79"/>
    </location>
</feature>
<dbReference type="Proteomes" id="UP000811246">
    <property type="component" value="Chromosome 10"/>
</dbReference>
<protein>
    <recommendedName>
        <fullName evidence="16">Leucine-rich repeat-containing N-terminal plant-type domain-containing protein</fullName>
    </recommendedName>
</protein>
<dbReference type="FunFam" id="3.80.10.10:FF:000649">
    <property type="entry name" value="Leucine Rich Repeat family protein"/>
    <property type="match status" value="1"/>
</dbReference>
<organism evidence="14 15">
    <name type="scientific">Carya illinoinensis</name>
    <name type="common">Pecan</name>
    <dbReference type="NCBI Taxonomy" id="32201"/>
    <lineage>
        <taxon>Eukaryota</taxon>
        <taxon>Viridiplantae</taxon>
        <taxon>Streptophyta</taxon>
        <taxon>Embryophyta</taxon>
        <taxon>Tracheophyta</taxon>
        <taxon>Spermatophyta</taxon>
        <taxon>Magnoliopsida</taxon>
        <taxon>eudicotyledons</taxon>
        <taxon>Gunneridae</taxon>
        <taxon>Pentapetalae</taxon>
        <taxon>rosids</taxon>
        <taxon>fabids</taxon>
        <taxon>Fagales</taxon>
        <taxon>Juglandaceae</taxon>
        <taxon>Carya</taxon>
    </lineage>
</organism>
<keyword evidence="5" id="KW-0677">Repeat</keyword>
<keyword evidence="3 10" id="KW-0812">Transmembrane</keyword>
<keyword evidence="4 11" id="KW-0732">Signal</keyword>